<evidence type="ECO:0000313" key="2">
    <source>
        <dbReference type="Proteomes" id="UP000027153"/>
    </source>
</evidence>
<gene>
    <name evidence="1" type="ORF">ANME2D_00576</name>
</gene>
<sequence length="49" mass="5570">MMVACSNYGVQRDCTRAMLYLASRDFLPGTGRAPPFLDDMEETIREGRK</sequence>
<evidence type="ECO:0000313" key="1">
    <source>
        <dbReference type="EMBL" id="KCZ73508.1"/>
    </source>
</evidence>
<organism evidence="1 2">
    <name type="scientific">Candidatus Methanoperedens nitratireducens</name>
    <dbReference type="NCBI Taxonomy" id="1392998"/>
    <lineage>
        <taxon>Archaea</taxon>
        <taxon>Methanobacteriati</taxon>
        <taxon>Methanobacteriota</taxon>
        <taxon>Stenosarchaea group</taxon>
        <taxon>Methanomicrobia</taxon>
        <taxon>Methanosarcinales</taxon>
        <taxon>ANME-2 cluster</taxon>
        <taxon>Candidatus Methanoperedentaceae</taxon>
        <taxon>Candidatus Methanoperedens</taxon>
    </lineage>
</organism>
<proteinExistence type="predicted"/>
<dbReference type="AlphaFoldDB" id="A0A062VAJ2"/>
<reference evidence="1 2" key="1">
    <citation type="journal article" date="2013" name="Nature">
        <title>Anaerobic oxidation of methane coupled to nitrate reduction in a novel archaeal lineage.</title>
        <authorList>
            <person name="Haroon M.F."/>
            <person name="Hu S."/>
            <person name="Shi Y."/>
            <person name="Imelfort M."/>
            <person name="Keller J."/>
            <person name="Hugenholtz P."/>
            <person name="Yuan Z."/>
            <person name="Tyson G.W."/>
        </authorList>
    </citation>
    <scope>NUCLEOTIDE SEQUENCE [LARGE SCALE GENOMIC DNA]</scope>
    <source>
        <strain evidence="1 2">ANME-2d</strain>
    </source>
</reference>
<accession>A0A062VAJ2</accession>
<keyword evidence="2" id="KW-1185">Reference proteome</keyword>
<protein>
    <submittedName>
        <fullName evidence="1">Uncharacterized protein</fullName>
    </submittedName>
</protein>
<dbReference type="RefSeq" id="WP_157833920.1">
    <property type="nucleotide sequence ID" value="NZ_JMIY01000001.1"/>
</dbReference>
<dbReference type="Proteomes" id="UP000027153">
    <property type="component" value="Unassembled WGS sequence"/>
</dbReference>
<name>A0A062VAJ2_9EURY</name>
<comment type="caution">
    <text evidence="1">The sequence shown here is derived from an EMBL/GenBank/DDBJ whole genome shotgun (WGS) entry which is preliminary data.</text>
</comment>
<dbReference type="EMBL" id="JMIY01000001">
    <property type="protein sequence ID" value="KCZ73508.1"/>
    <property type="molecule type" value="Genomic_DNA"/>
</dbReference>